<dbReference type="AlphaFoldDB" id="A0A1D1VMJ3"/>
<dbReference type="Proteomes" id="UP000186922">
    <property type="component" value="Unassembled WGS sequence"/>
</dbReference>
<sequence>MGSGKVKMMVLAVCIATCNCLPVSSLESQTEVREKRDTLGGAALGAAAGTVVAGPVGTVVGGIIGGFIGHEVHKSNQESAANGVRSAPVGGITNAPRAPVVVVATAAPAVVIPATVDVATAVPVVVVPVAGVRVSSGEATGVNPTISGSATSA</sequence>
<comment type="caution">
    <text evidence="2">The sequence shown here is derived from an EMBL/GenBank/DDBJ whole genome shotgun (WGS) entry which is preliminary data.</text>
</comment>
<organism evidence="2 3">
    <name type="scientific">Ramazzottius varieornatus</name>
    <name type="common">Water bear</name>
    <name type="synonym">Tardigrade</name>
    <dbReference type="NCBI Taxonomy" id="947166"/>
    <lineage>
        <taxon>Eukaryota</taxon>
        <taxon>Metazoa</taxon>
        <taxon>Ecdysozoa</taxon>
        <taxon>Tardigrada</taxon>
        <taxon>Eutardigrada</taxon>
        <taxon>Parachela</taxon>
        <taxon>Hypsibioidea</taxon>
        <taxon>Ramazzottiidae</taxon>
        <taxon>Ramazzottius</taxon>
    </lineage>
</organism>
<feature type="signal peptide" evidence="1">
    <location>
        <begin position="1"/>
        <end position="20"/>
    </location>
</feature>
<evidence type="ECO:0000313" key="2">
    <source>
        <dbReference type="EMBL" id="GAV02815.1"/>
    </source>
</evidence>
<accession>A0A1D1VMJ3</accession>
<feature type="chain" id="PRO_5008898603" description="Glycine zipper domain-containing protein" evidence="1">
    <location>
        <begin position="21"/>
        <end position="153"/>
    </location>
</feature>
<reference evidence="2 3" key="1">
    <citation type="journal article" date="2016" name="Nat. Commun.">
        <title>Extremotolerant tardigrade genome and improved radiotolerance of human cultured cells by tardigrade-unique protein.</title>
        <authorList>
            <person name="Hashimoto T."/>
            <person name="Horikawa D.D."/>
            <person name="Saito Y."/>
            <person name="Kuwahara H."/>
            <person name="Kozuka-Hata H."/>
            <person name="Shin-I T."/>
            <person name="Minakuchi Y."/>
            <person name="Ohishi K."/>
            <person name="Motoyama A."/>
            <person name="Aizu T."/>
            <person name="Enomoto A."/>
            <person name="Kondo K."/>
            <person name="Tanaka S."/>
            <person name="Hara Y."/>
            <person name="Koshikawa S."/>
            <person name="Sagara H."/>
            <person name="Miura T."/>
            <person name="Yokobori S."/>
            <person name="Miyagawa K."/>
            <person name="Suzuki Y."/>
            <person name="Kubo T."/>
            <person name="Oyama M."/>
            <person name="Kohara Y."/>
            <person name="Fujiyama A."/>
            <person name="Arakawa K."/>
            <person name="Katayama T."/>
            <person name="Toyoda A."/>
            <person name="Kunieda T."/>
        </authorList>
    </citation>
    <scope>NUCLEOTIDE SEQUENCE [LARGE SCALE GENOMIC DNA]</scope>
    <source>
        <strain evidence="2 3">YOKOZUNA-1</strain>
    </source>
</reference>
<evidence type="ECO:0000313" key="3">
    <source>
        <dbReference type="Proteomes" id="UP000186922"/>
    </source>
</evidence>
<keyword evidence="3" id="KW-1185">Reference proteome</keyword>
<keyword evidence="1" id="KW-0732">Signal</keyword>
<name>A0A1D1VMJ3_RAMVA</name>
<evidence type="ECO:0000256" key="1">
    <source>
        <dbReference type="SAM" id="SignalP"/>
    </source>
</evidence>
<protein>
    <recommendedName>
        <fullName evidence="4">Glycine zipper domain-containing protein</fullName>
    </recommendedName>
</protein>
<gene>
    <name evidence="2" type="primary">RvY_13335-1</name>
    <name evidence="2" type="synonym">RvY_13335.1</name>
    <name evidence="2" type="ORF">RvY_13335</name>
</gene>
<evidence type="ECO:0008006" key="4">
    <source>
        <dbReference type="Google" id="ProtNLM"/>
    </source>
</evidence>
<proteinExistence type="predicted"/>
<dbReference type="EMBL" id="BDGG01000008">
    <property type="protein sequence ID" value="GAV02815.1"/>
    <property type="molecule type" value="Genomic_DNA"/>
</dbReference>